<keyword evidence="5" id="KW-1185">Reference proteome</keyword>
<dbReference type="SMART" id="SM00577">
    <property type="entry name" value="CPDc"/>
    <property type="match status" value="1"/>
</dbReference>
<comment type="subunit">
    <text evidence="1">Component of the TIM23 complex.</text>
</comment>
<dbReference type="PROSITE" id="PS50969">
    <property type="entry name" value="FCP1"/>
    <property type="match status" value="1"/>
</dbReference>
<dbReference type="EMBL" id="BLBS01000054">
    <property type="protein sequence ID" value="GET92461.1"/>
    <property type="molecule type" value="Genomic_DNA"/>
</dbReference>
<dbReference type="Gene3D" id="3.40.50.1000">
    <property type="entry name" value="HAD superfamily/HAD-like"/>
    <property type="match status" value="1"/>
</dbReference>
<dbReference type="VEuPathDB" id="TriTrypDB:LtaPh_3438600"/>
<feature type="compositionally biased region" description="Polar residues" evidence="2">
    <location>
        <begin position="163"/>
        <end position="181"/>
    </location>
</feature>
<dbReference type="SUPFAM" id="SSF56784">
    <property type="entry name" value="HAD-like"/>
    <property type="match status" value="1"/>
</dbReference>
<dbReference type="InterPro" id="IPR050365">
    <property type="entry name" value="TIM50"/>
</dbReference>
<evidence type="ECO:0000313" key="4">
    <source>
        <dbReference type="EMBL" id="GET92461.1"/>
    </source>
</evidence>
<feature type="region of interest" description="Disordered" evidence="2">
    <location>
        <begin position="396"/>
        <end position="423"/>
    </location>
</feature>
<feature type="region of interest" description="Disordered" evidence="2">
    <location>
        <begin position="136"/>
        <end position="183"/>
    </location>
</feature>
<comment type="subcellular location">
    <subcellularLocation>
        <location evidence="1">Mitochondrion inner membrane</location>
        <topology evidence="1">Single-pass membrane protein</topology>
    </subcellularLocation>
</comment>
<comment type="caution">
    <text evidence="4">The sequence shown here is derived from an EMBL/GenBank/DDBJ whole genome shotgun (WGS) entry which is preliminary data.</text>
</comment>
<gene>
    <name evidence="4" type="ORF">LtaPh_3438600</name>
</gene>
<dbReference type="PANTHER" id="PTHR12210">
    <property type="entry name" value="DULLARD PROTEIN PHOSPHATASE"/>
    <property type="match status" value="1"/>
</dbReference>
<dbReference type="GO" id="GO:0005744">
    <property type="term" value="C:TIM23 mitochondrial import inner membrane translocase complex"/>
    <property type="evidence" value="ECO:0007669"/>
    <property type="project" value="UniProtKB-UniRule"/>
</dbReference>
<comment type="function">
    <text evidence="1">Essential component of the TIM23 complex, a complex that mediates the translocation of transit peptide-containing proteins across the mitochondrial inner membrane.</text>
</comment>
<dbReference type="AlphaFoldDB" id="A0A640KT58"/>
<evidence type="ECO:0000256" key="2">
    <source>
        <dbReference type="SAM" id="MobiDB-lite"/>
    </source>
</evidence>
<feature type="compositionally biased region" description="Basic and acidic residues" evidence="2">
    <location>
        <begin position="413"/>
        <end position="423"/>
    </location>
</feature>
<evidence type="ECO:0000313" key="5">
    <source>
        <dbReference type="Proteomes" id="UP000419144"/>
    </source>
</evidence>
<dbReference type="Proteomes" id="UP000419144">
    <property type="component" value="Unassembled WGS sequence"/>
</dbReference>
<evidence type="ECO:0000256" key="1">
    <source>
        <dbReference type="RuleBase" id="RU365079"/>
    </source>
</evidence>
<accession>A0A640KT58</accession>
<keyword evidence="1" id="KW-0813">Transport</keyword>
<dbReference type="InterPro" id="IPR004274">
    <property type="entry name" value="FCP1_dom"/>
</dbReference>
<keyword evidence="1" id="KW-0811">Translocation</keyword>
<keyword evidence="1" id="KW-0809">Transit peptide</keyword>
<dbReference type="InterPro" id="IPR036412">
    <property type="entry name" value="HAD-like_sf"/>
</dbReference>
<proteinExistence type="inferred from homology"/>
<dbReference type="GO" id="GO:0015031">
    <property type="term" value="P:protein transport"/>
    <property type="evidence" value="ECO:0007669"/>
    <property type="project" value="UniProtKB-KW"/>
</dbReference>
<feature type="domain" description="FCP1 homology" evidence="3">
    <location>
        <begin position="239"/>
        <end position="384"/>
    </location>
</feature>
<evidence type="ECO:0000259" key="3">
    <source>
        <dbReference type="PROSITE" id="PS50969"/>
    </source>
</evidence>
<comment type="similarity">
    <text evidence="1">Belongs to the TIM50 family.</text>
</comment>
<feature type="compositionally biased region" description="Basic residues" evidence="2">
    <location>
        <begin position="143"/>
        <end position="158"/>
    </location>
</feature>
<reference evidence="4" key="1">
    <citation type="submission" date="2019-11" db="EMBL/GenBank/DDBJ databases">
        <title>Leishmania tarentolae CDS.</title>
        <authorList>
            <person name="Goto Y."/>
            <person name="Yamagishi J."/>
        </authorList>
    </citation>
    <scope>NUCLEOTIDE SEQUENCE [LARGE SCALE GENOMIC DNA]</scope>
    <source>
        <strain evidence="4">Parrot Tar II</strain>
    </source>
</reference>
<dbReference type="InterPro" id="IPR023214">
    <property type="entry name" value="HAD_sf"/>
</dbReference>
<protein>
    <recommendedName>
        <fullName evidence="1">Mitochondrial import inner membrane translocase subunit TIM50</fullName>
    </recommendedName>
</protein>
<keyword evidence="1" id="KW-0496">Mitochondrion</keyword>
<dbReference type="Pfam" id="PF03031">
    <property type="entry name" value="NIF"/>
    <property type="match status" value="1"/>
</dbReference>
<organism evidence="4 5">
    <name type="scientific">Leishmania tarentolae</name>
    <name type="common">Sauroleishmania tarentolae</name>
    <dbReference type="NCBI Taxonomy" id="5689"/>
    <lineage>
        <taxon>Eukaryota</taxon>
        <taxon>Discoba</taxon>
        <taxon>Euglenozoa</taxon>
        <taxon>Kinetoplastea</taxon>
        <taxon>Metakinetoplastina</taxon>
        <taxon>Trypanosomatida</taxon>
        <taxon>Trypanosomatidae</taxon>
        <taxon>Leishmaniinae</taxon>
        <taxon>Leishmania</taxon>
        <taxon>lizard Leishmania</taxon>
    </lineage>
</organism>
<name>A0A640KT58_LEITA</name>
<sequence>MSFSRPQRSPHRTLRRSHTTTLLTDLHQARSNRNCFSRRPLRAAHSTQCLLPSNDDVGGVGAMISSSYSVTTYTTTTYINCEDVSCSDSEYSEYDLVNEQMQDFLLDPEDTSDEDADMEDILGFGAVFMGSFRPTRTQDAHQTRMRRRTTRPNRRRIAKKSESCSSLSNAARPTASSSPSVLSDLDTAVREAVMTGSAPQRRSMRKQLRATGSGERRWLVPPLSAVAVEATMGGNDARREVPLFTVVFDLDETLVGARYGPIHLRPHVCALLRSLHRFPVEIIVWTAGTAHYVNPILHAIGQACGQRQWFHHIISRHKRWYRGANTCVKDLRQLGRPLDRLLLVENNPISALPQPSLCVLLEDYLQPNAADESLLVLKELLERLALQLQKGSHRSSATDTCEEVGKGNWNPQRHTDSSRDSVRDLKTNCTTTLTSPASPSVELLVREDAALRLVEFRMEDMLKEEDISMAQRAEMRAMVGGADTVRCLCLRYTPPLLPSYTAVTPPDGAGSMLSVSLARRSYGSVNPLLPL</sequence>
<dbReference type="OrthoDB" id="277011at2759"/>
<keyword evidence="1" id="KW-0653">Protein transport</keyword>